<keyword evidence="7" id="KW-1185">Reference proteome</keyword>
<evidence type="ECO:0000259" key="5">
    <source>
        <dbReference type="PROSITE" id="PS51503"/>
    </source>
</evidence>
<evidence type="ECO:0000313" key="7">
    <source>
        <dbReference type="Proteomes" id="UP000529417"/>
    </source>
</evidence>
<feature type="transmembrane region" description="Helical" evidence="4">
    <location>
        <begin position="47"/>
        <end position="65"/>
    </location>
</feature>
<keyword evidence="2 4" id="KW-1133">Transmembrane helix</keyword>
<comment type="caution">
    <text evidence="6">The sequence shown here is derived from an EMBL/GenBank/DDBJ whole genome shotgun (WGS) entry which is preliminary data.</text>
</comment>
<evidence type="ECO:0000256" key="1">
    <source>
        <dbReference type="ARBA" id="ARBA00022692"/>
    </source>
</evidence>
<dbReference type="Pfam" id="PF04588">
    <property type="entry name" value="HIG_1_N"/>
    <property type="match status" value="1"/>
</dbReference>
<keyword evidence="1 4" id="KW-0812">Transmembrane</keyword>
<accession>A0A7Z0HXL8</accession>
<reference evidence="6 7" key="1">
    <citation type="journal article" date="2000" name="Arch. Microbiol.">
        <title>Rhodobaca bogoriensis gen. nov. and sp. nov., an alkaliphilic purple nonsulfur bacterium from African Rift Valley soda lakes.</title>
        <authorList>
            <person name="Milford A.D."/>
            <person name="Achenbach L.A."/>
            <person name="Jung D.O."/>
            <person name="Madigan M.T."/>
        </authorList>
    </citation>
    <scope>NUCLEOTIDE SEQUENCE [LARGE SCALE GENOMIC DNA]</scope>
    <source>
        <strain evidence="6 7">2376</strain>
    </source>
</reference>
<feature type="domain" description="HIG1" evidence="5">
    <location>
        <begin position="1"/>
        <end position="68"/>
    </location>
</feature>
<protein>
    <submittedName>
        <fullName evidence="6">Twin transmembrane helix small protein</fullName>
    </submittedName>
</protein>
<dbReference type="AlphaFoldDB" id="A0A7Z0HXL8"/>
<dbReference type="InterPro" id="IPR007667">
    <property type="entry name" value="Hypoxia_induced_domain"/>
</dbReference>
<dbReference type="PROSITE" id="PS51503">
    <property type="entry name" value="HIG1"/>
    <property type="match status" value="1"/>
</dbReference>
<dbReference type="EMBL" id="JACBXS010000006">
    <property type="protein sequence ID" value="NYS24181.1"/>
    <property type="molecule type" value="Genomic_DNA"/>
</dbReference>
<evidence type="ECO:0000256" key="4">
    <source>
        <dbReference type="SAM" id="Phobius"/>
    </source>
</evidence>
<proteinExistence type="predicted"/>
<dbReference type="Proteomes" id="UP000529417">
    <property type="component" value="Unassembled WGS sequence"/>
</dbReference>
<dbReference type="RefSeq" id="WP_179904887.1">
    <property type="nucleotide sequence ID" value="NZ_JACBXS010000006.1"/>
</dbReference>
<dbReference type="NCBIfam" id="NF033233">
    <property type="entry name" value="twin_helix"/>
    <property type="match status" value="1"/>
</dbReference>
<feature type="transmembrane region" description="Helical" evidence="4">
    <location>
        <begin position="6"/>
        <end position="26"/>
    </location>
</feature>
<evidence type="ECO:0000256" key="2">
    <source>
        <dbReference type="ARBA" id="ARBA00022989"/>
    </source>
</evidence>
<evidence type="ECO:0000256" key="3">
    <source>
        <dbReference type="ARBA" id="ARBA00023136"/>
    </source>
</evidence>
<name>A0A7Z0HXL8_9RHOB</name>
<keyword evidence="3 4" id="KW-0472">Membrane</keyword>
<sequence length="68" mass="7383">MLNDPLFILGAIASLVVLGILLVGVGGFARGGEFNRKHANRLMRWRLGAQFVAVILIVAFAWFKAQTG</sequence>
<organism evidence="6 7">
    <name type="scientific">Rhabdonatronobacter sediminivivens</name>
    <dbReference type="NCBI Taxonomy" id="2743469"/>
    <lineage>
        <taxon>Bacteria</taxon>
        <taxon>Pseudomonadati</taxon>
        <taxon>Pseudomonadota</taxon>
        <taxon>Alphaproteobacteria</taxon>
        <taxon>Rhodobacterales</taxon>
        <taxon>Paracoccaceae</taxon>
        <taxon>Rhabdonatronobacter</taxon>
    </lineage>
</organism>
<evidence type="ECO:0000313" key="6">
    <source>
        <dbReference type="EMBL" id="NYS24181.1"/>
    </source>
</evidence>
<gene>
    <name evidence="6" type="ORF">HUK65_04180</name>
</gene>